<dbReference type="InterPro" id="IPR017871">
    <property type="entry name" value="ABC_transporter-like_CS"/>
</dbReference>
<evidence type="ECO:0000256" key="2">
    <source>
        <dbReference type="ARBA" id="ARBA00022475"/>
    </source>
</evidence>
<dbReference type="InterPro" id="IPR027417">
    <property type="entry name" value="P-loop_NTPase"/>
</dbReference>
<dbReference type="PROSITE" id="PS00211">
    <property type="entry name" value="ABC_TRANSPORTER_1"/>
    <property type="match status" value="1"/>
</dbReference>
<name>A0A1I2E1Q0_9BACI</name>
<evidence type="ECO:0000259" key="8">
    <source>
        <dbReference type="PROSITE" id="PS50893"/>
    </source>
</evidence>
<feature type="domain" description="ABC transporter" evidence="8">
    <location>
        <begin position="6"/>
        <end position="236"/>
    </location>
</feature>
<evidence type="ECO:0000256" key="7">
    <source>
        <dbReference type="RuleBase" id="RU364083"/>
    </source>
</evidence>
<dbReference type="PANTHER" id="PTHR42781">
    <property type="entry name" value="SPERMIDINE/PUTRESCINE IMPORT ATP-BINDING PROTEIN POTA"/>
    <property type="match status" value="1"/>
</dbReference>
<dbReference type="InterPro" id="IPR017879">
    <property type="entry name" value="PotA_ATP-bd"/>
</dbReference>
<dbReference type="PROSITE" id="PS50893">
    <property type="entry name" value="ABC_TRANSPORTER_2"/>
    <property type="match status" value="1"/>
</dbReference>
<keyword evidence="1 7" id="KW-0813">Transport</keyword>
<dbReference type="InterPro" id="IPR003593">
    <property type="entry name" value="AAA+_ATPase"/>
</dbReference>
<dbReference type="InterPro" id="IPR050093">
    <property type="entry name" value="ABC_SmlMolc_Importer"/>
</dbReference>
<keyword evidence="6 7" id="KW-0472">Membrane</keyword>
<dbReference type="AlphaFoldDB" id="A0A1I2E1Q0"/>
<dbReference type="Gene3D" id="3.40.50.300">
    <property type="entry name" value="P-loop containing nucleotide triphosphate hydrolases"/>
    <property type="match status" value="1"/>
</dbReference>
<protein>
    <recommendedName>
        <fullName evidence="7">Spermidine/putrescine import ATP-binding protein PotA</fullName>
        <ecNumber evidence="7">7.6.2.11</ecNumber>
    </recommendedName>
</protein>
<evidence type="ECO:0000256" key="4">
    <source>
        <dbReference type="ARBA" id="ARBA00022840"/>
    </source>
</evidence>
<dbReference type="InterPro" id="IPR003439">
    <property type="entry name" value="ABC_transporter-like_ATP-bd"/>
</dbReference>
<comment type="similarity">
    <text evidence="7">Belongs to the ABC transporter superfamily. Spermidine/putrescine importer (TC 3.A.1.11.1) family.</text>
</comment>
<dbReference type="SUPFAM" id="SSF50331">
    <property type="entry name" value="MOP-like"/>
    <property type="match status" value="1"/>
</dbReference>
<dbReference type="OrthoDB" id="9790614at2"/>
<evidence type="ECO:0000256" key="3">
    <source>
        <dbReference type="ARBA" id="ARBA00022741"/>
    </source>
</evidence>
<dbReference type="InterPro" id="IPR005893">
    <property type="entry name" value="PotA-like"/>
</dbReference>
<keyword evidence="4 7" id="KW-0067">ATP-binding</keyword>
<dbReference type="GO" id="GO:0005524">
    <property type="term" value="F:ATP binding"/>
    <property type="evidence" value="ECO:0007669"/>
    <property type="project" value="UniProtKB-KW"/>
</dbReference>
<dbReference type="PANTHER" id="PTHR42781:SF4">
    <property type="entry name" value="SPERMIDINE_PUTRESCINE IMPORT ATP-BINDING PROTEIN POTA"/>
    <property type="match status" value="1"/>
</dbReference>
<dbReference type="EMBL" id="FONT01000005">
    <property type="protein sequence ID" value="SFE86824.1"/>
    <property type="molecule type" value="Genomic_DNA"/>
</dbReference>
<dbReference type="NCBIfam" id="TIGR01187">
    <property type="entry name" value="potA"/>
    <property type="match status" value="1"/>
</dbReference>
<dbReference type="Pfam" id="PF08402">
    <property type="entry name" value="TOBE_2"/>
    <property type="match status" value="1"/>
</dbReference>
<keyword evidence="2 7" id="KW-1003">Cell membrane</keyword>
<organism evidence="9 10">
    <name type="scientific">Alteribacillus iranensis</name>
    <dbReference type="NCBI Taxonomy" id="930128"/>
    <lineage>
        <taxon>Bacteria</taxon>
        <taxon>Bacillati</taxon>
        <taxon>Bacillota</taxon>
        <taxon>Bacilli</taxon>
        <taxon>Bacillales</taxon>
        <taxon>Bacillaceae</taxon>
        <taxon>Alteribacillus</taxon>
    </lineage>
</organism>
<comment type="subunit">
    <text evidence="7">The complex is composed of two ATP-binding proteins (PotA), two transmembrane proteins (PotB and PotC) and a solute-binding protein (PotD).</text>
</comment>
<evidence type="ECO:0000313" key="9">
    <source>
        <dbReference type="EMBL" id="SFE86824.1"/>
    </source>
</evidence>
<keyword evidence="10" id="KW-1185">Reference proteome</keyword>
<keyword evidence="5 7" id="KW-1278">Translocase</keyword>
<dbReference type="FunFam" id="3.40.50.300:FF:000133">
    <property type="entry name" value="Spermidine/putrescine import ATP-binding protein PotA"/>
    <property type="match status" value="1"/>
</dbReference>
<evidence type="ECO:0000313" key="10">
    <source>
        <dbReference type="Proteomes" id="UP000199516"/>
    </source>
</evidence>
<gene>
    <name evidence="7" type="primary">potA</name>
    <name evidence="9" type="ORF">SAMN05192532_10547</name>
</gene>
<evidence type="ECO:0000256" key="1">
    <source>
        <dbReference type="ARBA" id="ARBA00022448"/>
    </source>
</evidence>
<sequence>MSDNMVYLEEVSKKFGENYAVHKINLDIKEGEFLTLLGPSGCGKTTTLRMIAGFEKPDEGNIWIDGKQVEKIEPYNREVNTVFQSYSLFPHMTVAENVAFGLKMKKIPKSEIDEQVHRALDLVQLRAFSDRKPKKLSGGQQQRVAIARAIVNNPRVLLLDEPLGALDLKLRKQMQLELKQLQQELGMTFIYVTHDQEEALTMSDRIVVMNQGQIEQMGLPDEIYERPKTKFVADFIGETNFFEGTVKGGEGSNLYMSIGEQKVSIHNHSNIESGEDIYLSIRPERIHITQEPGNKSQDYLKVKIQDKIYIGSVTKIVASFSDGQKITAHSPYDKTLHLQEGDNLYIYWNPENAVIFPVHEKEKIEA</sequence>
<dbReference type="InterPro" id="IPR013611">
    <property type="entry name" value="Transp-assoc_OB_typ2"/>
</dbReference>
<dbReference type="CDD" id="cd03300">
    <property type="entry name" value="ABC_PotA_N"/>
    <property type="match status" value="1"/>
</dbReference>
<proteinExistence type="inferred from homology"/>
<evidence type="ECO:0000256" key="5">
    <source>
        <dbReference type="ARBA" id="ARBA00022967"/>
    </source>
</evidence>
<dbReference type="STRING" id="930128.SAMN05192532_10547"/>
<reference evidence="9 10" key="1">
    <citation type="submission" date="2016-10" db="EMBL/GenBank/DDBJ databases">
        <authorList>
            <person name="de Groot N.N."/>
        </authorList>
    </citation>
    <scope>NUCLEOTIDE SEQUENCE [LARGE SCALE GENOMIC DNA]</scope>
    <source>
        <strain evidence="9 10">DSM 23995</strain>
    </source>
</reference>
<dbReference type="GO" id="GO:0015594">
    <property type="term" value="F:ABC-type putrescine transporter activity"/>
    <property type="evidence" value="ECO:0007669"/>
    <property type="project" value="InterPro"/>
</dbReference>
<dbReference type="GO" id="GO:0016887">
    <property type="term" value="F:ATP hydrolysis activity"/>
    <property type="evidence" value="ECO:0007669"/>
    <property type="project" value="InterPro"/>
</dbReference>
<dbReference type="InterPro" id="IPR008995">
    <property type="entry name" value="Mo/tungstate-bd_C_term_dom"/>
</dbReference>
<dbReference type="GO" id="GO:0043190">
    <property type="term" value="C:ATP-binding cassette (ABC) transporter complex"/>
    <property type="evidence" value="ECO:0007669"/>
    <property type="project" value="InterPro"/>
</dbReference>
<comment type="catalytic activity">
    <reaction evidence="7">
        <text>ATP + H2O + polyamine-[polyamine-binding protein]Side 1 = ADP + phosphate + polyamineSide 2 + [polyamine-binding protein]Side 1.</text>
        <dbReference type="EC" id="7.6.2.11"/>
    </reaction>
</comment>
<dbReference type="SUPFAM" id="SSF52540">
    <property type="entry name" value="P-loop containing nucleoside triphosphate hydrolases"/>
    <property type="match status" value="1"/>
</dbReference>
<evidence type="ECO:0000256" key="6">
    <source>
        <dbReference type="ARBA" id="ARBA00023136"/>
    </source>
</evidence>
<dbReference type="Pfam" id="PF00005">
    <property type="entry name" value="ABC_tran"/>
    <property type="match status" value="1"/>
</dbReference>
<keyword evidence="3 7" id="KW-0547">Nucleotide-binding</keyword>
<dbReference type="SMART" id="SM00382">
    <property type="entry name" value="AAA"/>
    <property type="match status" value="1"/>
</dbReference>
<dbReference type="Gene3D" id="2.40.50.100">
    <property type="match status" value="1"/>
</dbReference>
<comment type="function">
    <text evidence="7">Part of the ABC transporter complex PotABCD involved in spermidine/putrescine import. Responsible for energy coupling to the transport system.</text>
</comment>
<dbReference type="Proteomes" id="UP000199516">
    <property type="component" value="Unassembled WGS sequence"/>
</dbReference>
<dbReference type="EC" id="7.6.2.11" evidence="7"/>
<accession>A0A1I2E1Q0</accession>